<evidence type="ECO:0000313" key="1">
    <source>
        <dbReference type="EMBL" id="KAA1070649.1"/>
    </source>
</evidence>
<keyword evidence="2" id="KW-1185">Reference proteome</keyword>
<comment type="caution">
    <text evidence="1">The sequence shown here is derived from an EMBL/GenBank/DDBJ whole genome shotgun (WGS) entry which is preliminary data.</text>
</comment>
<evidence type="ECO:0000313" key="2">
    <source>
        <dbReference type="Proteomes" id="UP000324748"/>
    </source>
</evidence>
<organism evidence="1 2">
    <name type="scientific">Puccinia graminis f. sp. tritici</name>
    <dbReference type="NCBI Taxonomy" id="56615"/>
    <lineage>
        <taxon>Eukaryota</taxon>
        <taxon>Fungi</taxon>
        <taxon>Dikarya</taxon>
        <taxon>Basidiomycota</taxon>
        <taxon>Pucciniomycotina</taxon>
        <taxon>Pucciniomycetes</taxon>
        <taxon>Pucciniales</taxon>
        <taxon>Pucciniaceae</taxon>
        <taxon>Puccinia</taxon>
    </lineage>
</organism>
<proteinExistence type="predicted"/>
<gene>
    <name evidence="1" type="ORF">PGT21_019681</name>
</gene>
<accession>A0A5B0M2Z6</accession>
<sequence length="63" mass="7283">MGEKRALIKTRGKSAFTRGFIYSLVGSNIADRPNELETKVGQHVRNRQGRYSSFQWCSHSRRI</sequence>
<dbReference type="EMBL" id="VSWC01000171">
    <property type="protein sequence ID" value="KAA1070649.1"/>
    <property type="molecule type" value="Genomic_DNA"/>
</dbReference>
<protein>
    <submittedName>
        <fullName evidence="1">Uncharacterized protein</fullName>
    </submittedName>
</protein>
<dbReference type="AlphaFoldDB" id="A0A5B0M2Z6"/>
<reference evidence="1 2" key="1">
    <citation type="submission" date="2019-05" db="EMBL/GenBank/DDBJ databases">
        <title>Emergence of the Ug99 lineage of the wheat stem rust pathogen through somatic hybridization.</title>
        <authorList>
            <person name="Li F."/>
            <person name="Upadhyaya N.M."/>
            <person name="Sperschneider J."/>
            <person name="Matny O."/>
            <person name="Nguyen-Phuc H."/>
            <person name="Mago R."/>
            <person name="Raley C."/>
            <person name="Miller M.E."/>
            <person name="Silverstein K.A.T."/>
            <person name="Henningsen E."/>
            <person name="Hirsch C.D."/>
            <person name="Visser B."/>
            <person name="Pretorius Z.A."/>
            <person name="Steffenson B.J."/>
            <person name="Schwessinger B."/>
            <person name="Dodds P.N."/>
            <person name="Figueroa M."/>
        </authorList>
    </citation>
    <scope>NUCLEOTIDE SEQUENCE [LARGE SCALE GENOMIC DNA]</scope>
    <source>
        <strain evidence="1">21-0</strain>
    </source>
</reference>
<name>A0A5B0M2Z6_PUCGR</name>
<dbReference type="Proteomes" id="UP000324748">
    <property type="component" value="Unassembled WGS sequence"/>
</dbReference>